<keyword evidence="3" id="KW-1185">Reference proteome</keyword>
<reference evidence="4" key="1">
    <citation type="submission" date="2016-06" db="UniProtKB">
        <authorList>
            <consortium name="WormBaseParasite"/>
        </authorList>
    </citation>
    <scope>IDENTIFICATION</scope>
</reference>
<evidence type="ECO:0000313" key="2">
    <source>
        <dbReference type="EMBL" id="VDP47806.1"/>
    </source>
</evidence>
<protein>
    <submittedName>
        <fullName evidence="4">LAM_G_DOMAIN domain-containing protein</fullName>
    </submittedName>
</protein>
<reference evidence="2 3" key="2">
    <citation type="submission" date="2018-11" db="EMBL/GenBank/DDBJ databases">
        <authorList>
            <consortium name="Pathogen Informatics"/>
        </authorList>
    </citation>
    <scope>NUCLEOTIDE SEQUENCE [LARGE SCALE GENOMIC DNA]</scope>
    <source>
        <strain evidence="2">Dakar</strain>
        <strain evidence="3">Dakar, Senegal</strain>
    </source>
</reference>
<feature type="domain" description="Pep3/Vps18 beta-propeller" evidence="1">
    <location>
        <begin position="21"/>
        <end position="123"/>
    </location>
</feature>
<dbReference type="AlphaFoldDB" id="A0A183KB02"/>
<evidence type="ECO:0000259" key="1">
    <source>
        <dbReference type="Pfam" id="PF05131"/>
    </source>
</evidence>
<gene>
    <name evidence="2" type="ORF">SCUD_LOCUS12190</name>
</gene>
<dbReference type="Proteomes" id="UP000279833">
    <property type="component" value="Unassembled WGS sequence"/>
</dbReference>
<dbReference type="EMBL" id="UZAK01034939">
    <property type="protein sequence ID" value="VDP47806.1"/>
    <property type="molecule type" value="Genomic_DNA"/>
</dbReference>
<evidence type="ECO:0000313" key="4">
    <source>
        <dbReference type="WBParaSite" id="SCUD_0001219301-mRNA-1"/>
    </source>
</evidence>
<accession>A0A183KB02</accession>
<sequence length="127" mass="14884">MQKGTLNTGEQQSHYFHLYLEIEISRLSDDRVHNIFLDPMGWHTVISMQSGTNFYINKGMKKVRPLNKTKDHLFDSIAWNHHNVNELSTQEILIGTNDGLIFETMLMFNEDSFFSSGTIEQYWIQAR</sequence>
<evidence type="ECO:0000313" key="3">
    <source>
        <dbReference type="Proteomes" id="UP000279833"/>
    </source>
</evidence>
<organism evidence="4">
    <name type="scientific">Schistosoma curassoni</name>
    <dbReference type="NCBI Taxonomy" id="6186"/>
    <lineage>
        <taxon>Eukaryota</taxon>
        <taxon>Metazoa</taxon>
        <taxon>Spiralia</taxon>
        <taxon>Lophotrochozoa</taxon>
        <taxon>Platyhelminthes</taxon>
        <taxon>Trematoda</taxon>
        <taxon>Digenea</taxon>
        <taxon>Strigeidida</taxon>
        <taxon>Schistosomatoidea</taxon>
        <taxon>Schistosomatidae</taxon>
        <taxon>Schistosoma</taxon>
    </lineage>
</organism>
<proteinExistence type="predicted"/>
<dbReference type="STRING" id="6186.A0A183KB02"/>
<name>A0A183KB02_9TREM</name>
<dbReference type="Pfam" id="PF05131">
    <property type="entry name" value="Pep3_Vps18"/>
    <property type="match status" value="1"/>
</dbReference>
<dbReference type="InterPro" id="IPR007810">
    <property type="entry name" value="Pep3/Vps18_beta-prop"/>
</dbReference>
<dbReference type="WBParaSite" id="SCUD_0001219301-mRNA-1">
    <property type="protein sequence ID" value="SCUD_0001219301-mRNA-1"/>
    <property type="gene ID" value="SCUD_0001219301"/>
</dbReference>